<proteinExistence type="predicted"/>
<dbReference type="Pfam" id="PF19991">
    <property type="entry name" value="HMA_2"/>
    <property type="match status" value="1"/>
</dbReference>
<dbReference type="GeneID" id="77467730"/>
<evidence type="ECO:0000313" key="2">
    <source>
        <dbReference type="Proteomes" id="UP000241238"/>
    </source>
</evidence>
<dbReference type="RefSeq" id="WP_005949975.1">
    <property type="nucleotide sequence ID" value="NZ_CP028103.1"/>
</dbReference>
<protein>
    <submittedName>
        <fullName evidence="1">Uncharacterized protein</fullName>
    </submittedName>
</protein>
<name>A0ABM6U3R1_FUSVA</name>
<organism evidence="1 2">
    <name type="scientific">Fusobacterium varium ATCC 27725</name>
    <dbReference type="NCBI Taxonomy" id="469618"/>
    <lineage>
        <taxon>Bacteria</taxon>
        <taxon>Fusobacteriati</taxon>
        <taxon>Fusobacteriota</taxon>
        <taxon>Fusobacteriia</taxon>
        <taxon>Fusobacteriales</taxon>
        <taxon>Fusobacteriaceae</taxon>
        <taxon>Fusobacterium</taxon>
    </lineage>
</organism>
<keyword evidence="2" id="KW-1185">Reference proteome</keyword>
<reference evidence="2" key="1">
    <citation type="journal article" date="2018" name="MSphere">
        <title>Fusobacterium Genomics Using MinION and Illumina Sequencing Enables Genome Completion and Correction.</title>
        <authorList>
            <person name="Todd S.M."/>
            <person name="Settlage R.E."/>
            <person name="Lahmers K.K."/>
            <person name="Slade D.J."/>
        </authorList>
    </citation>
    <scope>NUCLEOTIDE SEQUENCE [LARGE SCALE GENOMIC DNA]</scope>
    <source>
        <strain evidence="2">ATCC 27725</strain>
    </source>
</reference>
<dbReference type="EMBL" id="CP028103">
    <property type="protein sequence ID" value="AVQ30963.1"/>
    <property type="molecule type" value="Genomic_DNA"/>
</dbReference>
<dbReference type="Proteomes" id="UP000241238">
    <property type="component" value="Chromosome"/>
</dbReference>
<gene>
    <name evidence="1" type="ORF">C4N18_06960</name>
</gene>
<evidence type="ECO:0000313" key="1">
    <source>
        <dbReference type="EMBL" id="AVQ30963.1"/>
    </source>
</evidence>
<sequence>MKNSTLPSFYGILEIQHYIKGRIRVKIESLKNDDKKADELKMNLLKLNGIKEVAINSLLGTILVKFDETIIEPVILIGVLLNFLGLEEEAFEKKNGRMSFVLKDILEAMDMTLYNKTKGILDIKTTIALFFLIYGVKKIKQNPIMPNGVNMLWWAYNIMTKGGK</sequence>
<accession>A0ABM6U3R1</accession>